<dbReference type="PANTHER" id="PTHR30461">
    <property type="entry name" value="DNA-INVERTASE FROM LAMBDOID PROPHAGE"/>
    <property type="match status" value="1"/>
</dbReference>
<dbReference type="Gene3D" id="3.90.1750.20">
    <property type="entry name" value="Putative Large Serine Recombinase, Chain B, Domain 2"/>
    <property type="match status" value="1"/>
</dbReference>
<evidence type="ECO:0000313" key="2">
    <source>
        <dbReference type="EMBL" id="QDU19739.1"/>
    </source>
</evidence>
<dbReference type="CDD" id="cd00338">
    <property type="entry name" value="Ser_Recombinase"/>
    <property type="match status" value="1"/>
</dbReference>
<dbReference type="KEGG" id="uli:ETAA1_16750"/>
<evidence type="ECO:0000259" key="1">
    <source>
        <dbReference type="PROSITE" id="PS51737"/>
    </source>
</evidence>
<reference evidence="2 3" key="1">
    <citation type="submission" date="2019-02" db="EMBL/GenBank/DDBJ databases">
        <title>Deep-cultivation of Planctomycetes and their phenomic and genomic characterization uncovers novel biology.</title>
        <authorList>
            <person name="Wiegand S."/>
            <person name="Jogler M."/>
            <person name="Boedeker C."/>
            <person name="Pinto D."/>
            <person name="Vollmers J."/>
            <person name="Rivas-Marin E."/>
            <person name="Kohn T."/>
            <person name="Peeters S.H."/>
            <person name="Heuer A."/>
            <person name="Rast P."/>
            <person name="Oberbeckmann S."/>
            <person name="Bunk B."/>
            <person name="Jeske O."/>
            <person name="Meyerdierks A."/>
            <person name="Storesund J.E."/>
            <person name="Kallscheuer N."/>
            <person name="Luecker S."/>
            <person name="Lage O.M."/>
            <person name="Pohl T."/>
            <person name="Merkel B.J."/>
            <person name="Hornburger P."/>
            <person name="Mueller R.-W."/>
            <person name="Bruemmer F."/>
            <person name="Labrenz M."/>
            <person name="Spormann A.M."/>
            <person name="Op den Camp H."/>
            <person name="Overmann J."/>
            <person name="Amann R."/>
            <person name="Jetten M.S.M."/>
            <person name="Mascher T."/>
            <person name="Medema M.H."/>
            <person name="Devos D.P."/>
            <person name="Kaster A.-K."/>
            <person name="Ovreas L."/>
            <person name="Rohde M."/>
            <person name="Galperin M.Y."/>
            <person name="Jogler C."/>
        </authorList>
    </citation>
    <scope>NUCLEOTIDE SEQUENCE [LARGE SCALE GENOMIC DNA]</scope>
    <source>
        <strain evidence="2 3">ETA_A1</strain>
    </source>
</reference>
<dbReference type="InterPro" id="IPR011109">
    <property type="entry name" value="DNA_bind_recombinase_dom"/>
</dbReference>
<evidence type="ECO:0000313" key="3">
    <source>
        <dbReference type="Proteomes" id="UP000319576"/>
    </source>
</evidence>
<dbReference type="PROSITE" id="PS51737">
    <property type="entry name" value="RECOMBINASE_DNA_BIND"/>
    <property type="match status" value="1"/>
</dbReference>
<dbReference type="Proteomes" id="UP000319576">
    <property type="component" value="Chromosome"/>
</dbReference>
<dbReference type="GO" id="GO:0003677">
    <property type="term" value="F:DNA binding"/>
    <property type="evidence" value="ECO:0007669"/>
    <property type="project" value="InterPro"/>
</dbReference>
<dbReference type="RefSeq" id="WP_145236153.1">
    <property type="nucleotide sequence ID" value="NZ_CP036273.1"/>
</dbReference>
<dbReference type="InterPro" id="IPR038109">
    <property type="entry name" value="DNA_bind_recomb_sf"/>
</dbReference>
<dbReference type="SUPFAM" id="SSF53041">
    <property type="entry name" value="Resolvase-like"/>
    <property type="match status" value="1"/>
</dbReference>
<gene>
    <name evidence="2" type="ORF">ETAA1_16750</name>
</gene>
<dbReference type="Pfam" id="PF13408">
    <property type="entry name" value="Zn_ribbon_recom"/>
    <property type="match status" value="1"/>
</dbReference>
<protein>
    <submittedName>
        <fullName evidence="2">Recombinase</fullName>
    </submittedName>
</protein>
<dbReference type="Pfam" id="PF00239">
    <property type="entry name" value="Resolvase"/>
    <property type="match status" value="1"/>
</dbReference>
<dbReference type="InterPro" id="IPR050639">
    <property type="entry name" value="SSR_resolvase"/>
</dbReference>
<dbReference type="OrthoDB" id="103136at2"/>
<name>A0A517XQF2_9BACT</name>
<dbReference type="InterPro" id="IPR006119">
    <property type="entry name" value="Resolv_N"/>
</dbReference>
<dbReference type="Gene3D" id="3.40.50.1390">
    <property type="entry name" value="Resolvase, N-terminal catalytic domain"/>
    <property type="match status" value="1"/>
</dbReference>
<keyword evidence="3" id="KW-1185">Reference proteome</keyword>
<dbReference type="GO" id="GO:0000150">
    <property type="term" value="F:DNA strand exchange activity"/>
    <property type="evidence" value="ECO:0007669"/>
    <property type="project" value="InterPro"/>
</dbReference>
<accession>A0A517XQF2</accession>
<dbReference type="SMART" id="SM00857">
    <property type="entry name" value="Resolvase"/>
    <property type="match status" value="1"/>
</dbReference>
<proteinExistence type="predicted"/>
<dbReference type="InterPro" id="IPR025827">
    <property type="entry name" value="Zn_ribbon_recom_dom"/>
</dbReference>
<dbReference type="Pfam" id="PF07508">
    <property type="entry name" value="Recombinase"/>
    <property type="match status" value="1"/>
</dbReference>
<sequence>MSRQKIVIYCRYSSDMQRADSCADQERAVRAVLMRHGYAADDIIVIKDEAESGTKTAREGFQLLRAMIARGEVAAVAVDDQSRLARDNNSFAFIQDLVFAGGRFLSTGEGIDTDVSGWELKVQVLQLHHGQTVRDLQHRVRRGQEGRVRADGSAGDFPYGYESFYLDPDWAAQLARRGPKPKKGVRVCEVEAGWVLQVFAWFVAGYSIGWIARELTRLGVPKGGRATTPGWHPQQVHRILTNAKYVGHWVWGMTTTVRDSGGRKKQAAVPRGQEVTRDRPDLRIVEQGVWDRAATRLAELGATFGTKDGQKRRGPKPNPADIYPRSPLGGILTCGACGAKLWLHHSNARRYYACPGAKKGLCGMTTQVPADRAEGALTAYLLDLLRGWPDWMGVLFRLTCDAVRAAADRVPAERERDARRADDLDRQIRNLVDALAAGGLSSPAVAARLREAEGEKAEVERRLAGYAAVGSAAVALPDEAWVAARLGEWAARAASAAGPESLLRLALASAAAEPVIAAGKKRGFVRLRVRVNAWGALAAAAGDSLPATVRHAPAAPADPGPEFSLDLGEPTAMDRWAPAIAEWRAAGVTWEEIVRRTGMDLNRVFVAWKRYTGASGDGPQAA</sequence>
<dbReference type="EMBL" id="CP036273">
    <property type="protein sequence ID" value="QDU19739.1"/>
    <property type="molecule type" value="Genomic_DNA"/>
</dbReference>
<feature type="domain" description="Recombinase" evidence="1">
    <location>
        <begin position="158"/>
        <end position="303"/>
    </location>
</feature>
<dbReference type="PANTHER" id="PTHR30461:SF23">
    <property type="entry name" value="DNA RECOMBINASE-RELATED"/>
    <property type="match status" value="1"/>
</dbReference>
<dbReference type="AlphaFoldDB" id="A0A517XQF2"/>
<organism evidence="2 3">
    <name type="scientific">Urbifossiella limnaea</name>
    <dbReference type="NCBI Taxonomy" id="2528023"/>
    <lineage>
        <taxon>Bacteria</taxon>
        <taxon>Pseudomonadati</taxon>
        <taxon>Planctomycetota</taxon>
        <taxon>Planctomycetia</taxon>
        <taxon>Gemmatales</taxon>
        <taxon>Gemmataceae</taxon>
        <taxon>Urbifossiella</taxon>
    </lineage>
</organism>
<dbReference type="InterPro" id="IPR036162">
    <property type="entry name" value="Resolvase-like_N_sf"/>
</dbReference>